<accession>A0ABN9ZKB4</accession>
<organism evidence="2 3">
    <name type="scientific">Pipistrellus nathusii</name>
    <name type="common">Nathusius' pipistrelle</name>
    <dbReference type="NCBI Taxonomy" id="59473"/>
    <lineage>
        <taxon>Eukaryota</taxon>
        <taxon>Metazoa</taxon>
        <taxon>Chordata</taxon>
        <taxon>Craniata</taxon>
        <taxon>Vertebrata</taxon>
        <taxon>Euteleostomi</taxon>
        <taxon>Mammalia</taxon>
        <taxon>Eutheria</taxon>
        <taxon>Laurasiatheria</taxon>
        <taxon>Chiroptera</taxon>
        <taxon>Yangochiroptera</taxon>
        <taxon>Vespertilionidae</taxon>
        <taxon>Pipistrellus</taxon>
    </lineage>
</organism>
<evidence type="ECO:0000313" key="2">
    <source>
        <dbReference type="EMBL" id="CAK6438753.1"/>
    </source>
</evidence>
<feature type="region of interest" description="Disordered" evidence="1">
    <location>
        <begin position="1"/>
        <end position="191"/>
    </location>
</feature>
<evidence type="ECO:0000256" key="1">
    <source>
        <dbReference type="SAM" id="MobiDB-lite"/>
    </source>
</evidence>
<protein>
    <submittedName>
        <fullName evidence="2">Uncharacterized protein</fullName>
    </submittedName>
</protein>
<name>A0ABN9ZKB4_PIPNA</name>
<feature type="compositionally biased region" description="Gly residues" evidence="1">
    <location>
        <begin position="53"/>
        <end position="64"/>
    </location>
</feature>
<dbReference type="Proteomes" id="UP001314169">
    <property type="component" value="Chromosome 17"/>
</dbReference>
<dbReference type="EMBL" id="OY882874">
    <property type="protein sequence ID" value="CAK6438753.1"/>
    <property type="molecule type" value="Genomic_DNA"/>
</dbReference>
<reference evidence="2" key="1">
    <citation type="submission" date="2023-12" db="EMBL/GenBank/DDBJ databases">
        <authorList>
            <person name="Brown T."/>
        </authorList>
    </citation>
    <scope>NUCLEOTIDE SEQUENCE</scope>
</reference>
<sequence>MAKPPPPPERLRSRRAGCLSPRGRGARRGRRGPAGRRRGTCQLDPSCERLGCGAAGTPGRGDSPGAGERCLPGRLQPLPPSRAPPRPLLRGCHAGTGLLRGGETPLARRSAPEPPVSGIHAPRYITRDREEPEAASALPPLGPPRPRAHPAPGPAPRAPAVRGAAAGQPLSHGRGRSLQPASHLPSRRLTPPAVGCPGLRLPGPVVGSAPAILLLLLRASGPRGAPLATFMKRVILDGPACDQAPPKTALRAGGTEGPRPRGHGGAGGCVTGVGREPKRCLKPVLGGDLESQLALCIVGQKSLIFPGWNHHRSGCLQSLPNVARPPARRAGSGAGACWDL</sequence>
<gene>
    <name evidence="2" type="ORF">MPIPNATIZW_LOCUS7059</name>
</gene>
<feature type="compositionally biased region" description="Low complexity" evidence="1">
    <location>
        <begin position="158"/>
        <end position="167"/>
    </location>
</feature>
<evidence type="ECO:0000313" key="3">
    <source>
        <dbReference type="Proteomes" id="UP001314169"/>
    </source>
</evidence>
<feature type="compositionally biased region" description="Pro residues" evidence="1">
    <location>
        <begin position="140"/>
        <end position="157"/>
    </location>
</feature>
<keyword evidence="3" id="KW-1185">Reference proteome</keyword>
<feature type="region of interest" description="Disordered" evidence="1">
    <location>
        <begin position="250"/>
        <end position="269"/>
    </location>
</feature>
<feature type="compositionally biased region" description="Pro residues" evidence="1">
    <location>
        <begin position="77"/>
        <end position="87"/>
    </location>
</feature>
<feature type="compositionally biased region" description="Basic residues" evidence="1">
    <location>
        <begin position="24"/>
        <end position="39"/>
    </location>
</feature>
<proteinExistence type="predicted"/>